<comment type="similarity">
    <text evidence="1 7 8">Belongs to the universal ribosomal protein uL16 family.</text>
</comment>
<reference evidence="11 14" key="2">
    <citation type="journal article" date="2016" name="Front. Microbiol.">
        <title>Genomic Resource of Rice Seed Associated Bacteria.</title>
        <authorList>
            <person name="Midha S."/>
            <person name="Bansal K."/>
            <person name="Sharma S."/>
            <person name="Kumar N."/>
            <person name="Patil P.P."/>
            <person name="Chaudhry V."/>
            <person name="Patil P.B."/>
        </authorList>
    </citation>
    <scope>NUCLEOTIDE SEQUENCE [LARGE SCALE GENOMIC DNA]</scope>
    <source>
        <strain evidence="11 14">RSA11</strain>
    </source>
</reference>
<dbReference type="GO" id="GO:0003735">
    <property type="term" value="F:structural constituent of ribosome"/>
    <property type="evidence" value="ECO:0007669"/>
    <property type="project" value="InterPro"/>
</dbReference>
<dbReference type="CDD" id="cd01433">
    <property type="entry name" value="Ribosomal_L16_L10e"/>
    <property type="match status" value="1"/>
</dbReference>
<dbReference type="OrthoDB" id="9802589at2"/>
<dbReference type="Pfam" id="PF00252">
    <property type="entry name" value="Ribosomal_L16"/>
    <property type="match status" value="1"/>
</dbReference>
<evidence type="ECO:0000256" key="7">
    <source>
        <dbReference type="HAMAP-Rule" id="MF_01342"/>
    </source>
</evidence>
<dbReference type="Proteomes" id="UP000072605">
    <property type="component" value="Unassembled WGS sequence"/>
</dbReference>
<dbReference type="InterPro" id="IPR036920">
    <property type="entry name" value="Ribosomal_uL16_sf"/>
</dbReference>
<dbReference type="RefSeq" id="WP_012369016.1">
    <property type="nucleotide sequence ID" value="NZ_FMYN01000008.1"/>
</dbReference>
<dbReference type="HAMAP" id="MF_01342">
    <property type="entry name" value="Ribosomal_uL16"/>
    <property type="match status" value="1"/>
</dbReference>
<evidence type="ECO:0000256" key="1">
    <source>
        <dbReference type="ARBA" id="ARBA00008931"/>
    </source>
</evidence>
<dbReference type="PROSITE" id="PS00701">
    <property type="entry name" value="RIBOSOMAL_L16_2"/>
    <property type="match status" value="1"/>
</dbReference>
<dbReference type="InterPro" id="IPR047873">
    <property type="entry name" value="Ribosomal_uL16"/>
</dbReference>
<evidence type="ECO:0000313" key="14">
    <source>
        <dbReference type="Proteomes" id="UP000072605"/>
    </source>
</evidence>
<dbReference type="PANTHER" id="PTHR12220">
    <property type="entry name" value="50S/60S RIBOSOMAL PROTEIN L16"/>
    <property type="match status" value="1"/>
</dbReference>
<comment type="caution">
    <text evidence="10">The sequence shown here is derived from an EMBL/GenBank/DDBJ whole genome shotgun (WGS) entry which is preliminary data.</text>
</comment>
<comment type="subunit">
    <text evidence="2 7 9">Part of the 50S ribosomal subunit.</text>
</comment>
<dbReference type="InterPro" id="IPR020798">
    <property type="entry name" value="Ribosomal_uL16_CS"/>
</dbReference>
<gene>
    <name evidence="7 12" type="primary">rplP</name>
    <name evidence="10" type="ORF">AS033_16175</name>
    <name evidence="11" type="ORF">RSA11_14335</name>
    <name evidence="12" type="ORF">SZL87_16230</name>
</gene>
<evidence type="ECO:0000256" key="4">
    <source>
        <dbReference type="ARBA" id="ARBA00022980"/>
    </source>
</evidence>
<dbReference type="PANTHER" id="PTHR12220:SF13">
    <property type="entry name" value="LARGE RIBOSOMAL SUBUNIT PROTEIN UL16M"/>
    <property type="match status" value="1"/>
</dbReference>
<dbReference type="Proteomes" id="UP000053797">
    <property type="component" value="Unassembled WGS sequence"/>
</dbReference>
<dbReference type="AlphaFoldDB" id="A0A0V8GBA9"/>
<dbReference type="GeneID" id="90838851"/>
<dbReference type="EMBL" id="JBAWKY010000008">
    <property type="protein sequence ID" value="MEI4463976.1"/>
    <property type="molecule type" value="Genomic_DNA"/>
</dbReference>
<evidence type="ECO:0000256" key="9">
    <source>
        <dbReference type="RuleBase" id="RU004414"/>
    </source>
</evidence>
<keyword evidence="7 9" id="KW-0699">rRNA-binding</keyword>
<dbReference type="GO" id="GO:0022625">
    <property type="term" value="C:cytosolic large ribosomal subunit"/>
    <property type="evidence" value="ECO:0007669"/>
    <property type="project" value="TreeGrafter"/>
</dbReference>
<dbReference type="PROSITE" id="PS00586">
    <property type="entry name" value="RIBOSOMAL_L16_1"/>
    <property type="match status" value="1"/>
</dbReference>
<dbReference type="GO" id="GO:0000049">
    <property type="term" value="F:tRNA binding"/>
    <property type="evidence" value="ECO:0007669"/>
    <property type="project" value="UniProtKB-KW"/>
</dbReference>
<evidence type="ECO:0000256" key="6">
    <source>
        <dbReference type="ARBA" id="ARBA00035198"/>
    </source>
</evidence>
<dbReference type="PRINTS" id="PR00060">
    <property type="entry name" value="RIBOSOMALL16"/>
</dbReference>
<evidence type="ECO:0000256" key="2">
    <source>
        <dbReference type="ARBA" id="ARBA00011838"/>
    </source>
</evidence>
<dbReference type="GO" id="GO:0006412">
    <property type="term" value="P:translation"/>
    <property type="evidence" value="ECO:0007669"/>
    <property type="project" value="UniProtKB-UniRule"/>
</dbReference>
<dbReference type="InterPro" id="IPR016180">
    <property type="entry name" value="Ribosomal_uL16_dom"/>
</dbReference>
<dbReference type="EMBL" id="LNQL01000008">
    <property type="protein sequence ID" value="KSU47559.1"/>
    <property type="molecule type" value="Genomic_DNA"/>
</dbReference>
<keyword evidence="5 7" id="KW-0687">Ribonucleoprotein</keyword>
<proteinExistence type="inferred from homology"/>
<keyword evidence="4 7" id="KW-0689">Ribosomal protein</keyword>
<evidence type="ECO:0000313" key="12">
    <source>
        <dbReference type="EMBL" id="MEI4463976.1"/>
    </source>
</evidence>
<organism evidence="10 13">
    <name type="scientific">Exiguobacterium indicum</name>
    <dbReference type="NCBI Taxonomy" id="296995"/>
    <lineage>
        <taxon>Bacteria</taxon>
        <taxon>Bacillati</taxon>
        <taxon>Bacillota</taxon>
        <taxon>Bacilli</taxon>
        <taxon>Bacillales</taxon>
        <taxon>Bacillales Family XII. Incertae Sedis</taxon>
        <taxon>Exiguobacterium</taxon>
    </lineage>
</organism>
<evidence type="ECO:0000313" key="10">
    <source>
        <dbReference type="EMBL" id="KSU47559.1"/>
    </source>
</evidence>
<protein>
    <recommendedName>
        <fullName evidence="6 7">Large ribosomal subunit protein uL16</fullName>
    </recommendedName>
</protein>
<evidence type="ECO:0000256" key="3">
    <source>
        <dbReference type="ARBA" id="ARBA00022555"/>
    </source>
</evidence>
<reference evidence="10 13" key="1">
    <citation type="journal article" date="2015" name="Int. J. Syst. Evol. Microbiol.">
        <title>Exiguobacterium enclense sp. nov., isolated from sediment.</title>
        <authorList>
            <person name="Dastager S.G."/>
            <person name="Mawlankar R."/>
            <person name="Sonalkar V.V."/>
            <person name="Thorat M.N."/>
            <person name="Mual P."/>
            <person name="Verma A."/>
            <person name="Krishnamurthi S."/>
            <person name="Tang S.K."/>
            <person name="Li W.J."/>
        </authorList>
    </citation>
    <scope>NUCLEOTIDE SEQUENCE [LARGE SCALE GENOMIC DNA]</scope>
    <source>
        <strain evidence="10 13">NIO-1109</strain>
    </source>
</reference>
<evidence type="ECO:0000313" key="11">
    <source>
        <dbReference type="EMBL" id="KTR25619.1"/>
    </source>
</evidence>
<dbReference type="GO" id="GO:0019843">
    <property type="term" value="F:rRNA binding"/>
    <property type="evidence" value="ECO:0007669"/>
    <property type="project" value="UniProtKB-UniRule"/>
</dbReference>
<reference evidence="12 15" key="3">
    <citation type="submission" date="2023-12" db="EMBL/GenBank/DDBJ databases">
        <authorList>
            <person name="Easwaran N."/>
            <person name="Lazarus H.P.S."/>
        </authorList>
    </citation>
    <scope>NUCLEOTIDE SEQUENCE [LARGE SCALE GENOMIC DNA]</scope>
    <source>
        <strain evidence="12 15">VIT-2023</strain>
    </source>
</reference>
<dbReference type="FunFam" id="3.90.1170.10:FF:000001">
    <property type="entry name" value="50S ribosomal protein L16"/>
    <property type="match status" value="1"/>
</dbReference>
<dbReference type="InterPro" id="IPR000114">
    <property type="entry name" value="Ribosomal_uL16_bact-type"/>
</dbReference>
<evidence type="ECO:0000313" key="15">
    <source>
        <dbReference type="Proteomes" id="UP001387110"/>
    </source>
</evidence>
<dbReference type="NCBIfam" id="TIGR01164">
    <property type="entry name" value="rplP_bact"/>
    <property type="match status" value="1"/>
</dbReference>
<sequence length="145" mass="16419">MLLPKRVKYRRVHRGNMRGKAKRGTTVHFGEFGIQAQEASWITSRQIESARIAMTRYMKRGGKVWIKIFPHKPYTKKPLEVRMGSGKGAPEGWVAVVKPGKVMFEIAGVSEEIAREALRLASHKLPVKCKFVKREENGGDTNESN</sequence>
<comment type="function">
    <text evidence="7 9">Binds 23S rRNA and is also seen to make contacts with the A and possibly P site tRNAs.</text>
</comment>
<dbReference type="Gene3D" id="3.90.1170.10">
    <property type="entry name" value="Ribosomal protein L10e/L16"/>
    <property type="match status" value="1"/>
</dbReference>
<keyword evidence="15" id="KW-1185">Reference proteome</keyword>
<dbReference type="Proteomes" id="UP001387110">
    <property type="component" value="Unassembled WGS sequence"/>
</dbReference>
<evidence type="ECO:0000256" key="8">
    <source>
        <dbReference type="RuleBase" id="RU004413"/>
    </source>
</evidence>
<accession>A0A0V8GBA9</accession>
<dbReference type="EMBL" id="LDQV01000034">
    <property type="protein sequence ID" value="KTR25619.1"/>
    <property type="molecule type" value="Genomic_DNA"/>
</dbReference>
<keyword evidence="3 7" id="KW-0820">tRNA-binding</keyword>
<keyword evidence="7 9" id="KW-0694">RNA-binding</keyword>
<evidence type="ECO:0000313" key="13">
    <source>
        <dbReference type="Proteomes" id="UP000053797"/>
    </source>
</evidence>
<dbReference type="SMR" id="A0A0V8GBA9"/>
<dbReference type="SUPFAM" id="SSF54686">
    <property type="entry name" value="Ribosomal protein L16p/L10e"/>
    <property type="match status" value="1"/>
</dbReference>
<name>A0A0V8GBA9_9BACL</name>
<evidence type="ECO:0000256" key="5">
    <source>
        <dbReference type="ARBA" id="ARBA00023274"/>
    </source>
</evidence>